<proteinExistence type="predicted"/>
<dbReference type="GO" id="GO:0043829">
    <property type="term" value="F:tRNA-specific adenosine-37 deaminase activity"/>
    <property type="evidence" value="ECO:0007669"/>
    <property type="project" value="TreeGrafter"/>
</dbReference>
<dbReference type="GeneID" id="30145391"/>
<dbReference type="GO" id="GO:0002100">
    <property type="term" value="P:tRNA wobble adenosine to inosine editing"/>
    <property type="evidence" value="ECO:0007669"/>
    <property type="project" value="InterPro"/>
</dbReference>
<feature type="domain" description="A to I editase" evidence="1">
    <location>
        <begin position="66"/>
        <end position="305"/>
    </location>
</feature>
<reference evidence="3" key="1">
    <citation type="submission" date="2016-05" db="EMBL/GenBank/DDBJ databases">
        <title>Comparative genomics of biotechnologically important yeasts.</title>
        <authorList>
            <consortium name="DOE Joint Genome Institute"/>
            <person name="Riley R."/>
            <person name="Haridas S."/>
            <person name="Wolfe K.H."/>
            <person name="Lopes M.R."/>
            <person name="Hittinger C.T."/>
            <person name="Goker M."/>
            <person name="Salamov A."/>
            <person name="Wisecaver J."/>
            <person name="Long T.M."/>
            <person name="Aerts A.L."/>
            <person name="Barry K."/>
            <person name="Choi C."/>
            <person name="Clum A."/>
            <person name="Coughlan A.Y."/>
            <person name="Deshpande S."/>
            <person name="Douglass A.P."/>
            <person name="Hanson S.J."/>
            <person name="Klenk H.-P."/>
            <person name="Labutti K."/>
            <person name="Lapidus A."/>
            <person name="Lindquist E."/>
            <person name="Lipzen A."/>
            <person name="Meier-Kolthoff J.P."/>
            <person name="Ohm R.A."/>
            <person name="Otillar R.P."/>
            <person name="Pangilinan J."/>
            <person name="Peng Y."/>
            <person name="Rokas A."/>
            <person name="Rosa C.A."/>
            <person name="Scheuner C."/>
            <person name="Sibirny A.A."/>
            <person name="Slot J.C."/>
            <person name="Stielow J.B."/>
            <person name="Sun H."/>
            <person name="Kurtzman C.P."/>
            <person name="Blackwell M."/>
            <person name="Grigoriev I.V."/>
            <person name="Jeffries T.W."/>
        </authorList>
    </citation>
    <scope>NUCLEOTIDE SEQUENCE [LARGE SCALE GENOMIC DNA]</scope>
    <source>
        <strain evidence="3">NRRL Y-12698</strain>
    </source>
</reference>
<dbReference type="Proteomes" id="UP000094336">
    <property type="component" value="Unassembled WGS sequence"/>
</dbReference>
<dbReference type="InterPro" id="IPR002466">
    <property type="entry name" value="A_deamin"/>
</dbReference>
<dbReference type="RefSeq" id="XP_018988029.1">
    <property type="nucleotide sequence ID" value="XM_019127538.1"/>
</dbReference>
<gene>
    <name evidence="2" type="ORF">BABINDRAFT_159226</name>
</gene>
<dbReference type="GO" id="GO:0003723">
    <property type="term" value="F:RNA binding"/>
    <property type="evidence" value="ECO:0007669"/>
    <property type="project" value="InterPro"/>
</dbReference>
<evidence type="ECO:0000313" key="2">
    <source>
        <dbReference type="EMBL" id="ODQ82701.1"/>
    </source>
</evidence>
<dbReference type="PANTHER" id="PTHR47803">
    <property type="entry name" value="TRNA-SPECIFIC ADENOSINE DEAMINASE 1"/>
    <property type="match status" value="1"/>
</dbReference>
<dbReference type="AlphaFoldDB" id="A0A1E3QYK7"/>
<dbReference type="Pfam" id="PF02137">
    <property type="entry name" value="A_deamin"/>
    <property type="match status" value="1"/>
</dbReference>
<name>A0A1E3QYK7_9ASCO</name>
<dbReference type="PANTHER" id="PTHR47803:SF1">
    <property type="entry name" value="TRNA-SPECIFIC ADENOSINE DEAMINASE 1"/>
    <property type="match status" value="1"/>
</dbReference>
<dbReference type="SMART" id="SM00552">
    <property type="entry name" value="ADEAMc"/>
    <property type="match status" value="1"/>
</dbReference>
<protein>
    <recommendedName>
        <fullName evidence="1">A to I editase domain-containing protein</fullName>
    </recommendedName>
</protein>
<keyword evidence="3" id="KW-1185">Reference proteome</keyword>
<sequence>MDIVRDSSLGLAISNLVVNAYTSKCPRTGKPSIRSNGVEEWTILAGVVAIMPQQAHTSSEPLQLVSLATGSKAVPDSMRPYSKGRMVHDLHSEMLALRALNYHLLHECVKLKLGRTSSLVETNPDSVTNKAFRIKEGMRFALFITEPPCGDASMGYLAQSEKFDGMKKTERDERVKGLLSVSYLTNPTSKSNSTEASPTVYENEPPLKRAKMSVPGVVRGRDGYYHLGTVRTKPGRADSPISLSKSCLDKLTLKQFTSFLNCINSLILSSDRAHLSYLVLAEDKFTEVDMTRCFRERFEADCTPFSLLTYKDSGTFPHGKPDINGPKMVPSPLSLVYIPSTDLVEVLNGGVKQGCNLNANKTMKLFTQTGCGVKRGGESALSNYRMFSEAVSRGLISLGGSYNGWKKSHTQREELKKRSRGYLGEWVATQVDDFVVV</sequence>
<accession>A0A1E3QYK7</accession>
<dbReference type="STRING" id="984486.A0A1E3QYK7"/>
<organism evidence="2 3">
    <name type="scientific">Babjeviella inositovora NRRL Y-12698</name>
    <dbReference type="NCBI Taxonomy" id="984486"/>
    <lineage>
        <taxon>Eukaryota</taxon>
        <taxon>Fungi</taxon>
        <taxon>Dikarya</taxon>
        <taxon>Ascomycota</taxon>
        <taxon>Saccharomycotina</taxon>
        <taxon>Pichiomycetes</taxon>
        <taxon>Serinales incertae sedis</taxon>
        <taxon>Babjeviella</taxon>
    </lineage>
</organism>
<dbReference type="OrthoDB" id="10268011at2759"/>
<evidence type="ECO:0000313" key="3">
    <source>
        <dbReference type="Proteomes" id="UP000094336"/>
    </source>
</evidence>
<dbReference type="InterPro" id="IPR042935">
    <property type="entry name" value="Tad1"/>
</dbReference>
<dbReference type="EMBL" id="KV454426">
    <property type="protein sequence ID" value="ODQ82701.1"/>
    <property type="molecule type" value="Genomic_DNA"/>
</dbReference>
<dbReference type="PROSITE" id="PS50141">
    <property type="entry name" value="A_DEAMIN_EDITASE"/>
    <property type="match status" value="1"/>
</dbReference>
<evidence type="ECO:0000259" key="1">
    <source>
        <dbReference type="PROSITE" id="PS50141"/>
    </source>
</evidence>